<dbReference type="GO" id="GO:0009103">
    <property type="term" value="P:lipopolysaccharide biosynthetic process"/>
    <property type="evidence" value="ECO:0007669"/>
    <property type="project" value="UniProtKB-ARBA"/>
</dbReference>
<keyword evidence="11" id="KW-1185">Reference proteome</keyword>
<dbReference type="RefSeq" id="WP_068820604.1">
    <property type="nucleotide sequence ID" value="NZ_LWHJ01000011.1"/>
</dbReference>
<feature type="transmembrane region" description="Helical" evidence="8">
    <location>
        <begin position="269"/>
        <end position="285"/>
    </location>
</feature>
<reference evidence="10 11" key="1">
    <citation type="submission" date="2016-04" db="EMBL/GenBank/DDBJ databases">
        <authorList>
            <person name="Evans L.H."/>
            <person name="Alamgir A."/>
            <person name="Owens N."/>
            <person name="Weber N.D."/>
            <person name="Virtaneva K."/>
            <person name="Barbian K."/>
            <person name="Babar A."/>
            <person name="Rosenke K."/>
        </authorList>
    </citation>
    <scope>NUCLEOTIDE SEQUENCE [LARGE SCALE GENOMIC DNA]</scope>
    <source>
        <strain evidence="10 11">CCM 8644</strain>
    </source>
</reference>
<comment type="subcellular location">
    <subcellularLocation>
        <location evidence="1">Cell membrane</location>
        <topology evidence="1">Multi-pass membrane protein</topology>
    </subcellularLocation>
</comment>
<dbReference type="GO" id="GO:0005886">
    <property type="term" value="C:plasma membrane"/>
    <property type="evidence" value="ECO:0007669"/>
    <property type="project" value="UniProtKB-SubCell"/>
</dbReference>
<evidence type="ECO:0000256" key="5">
    <source>
        <dbReference type="ARBA" id="ARBA00022692"/>
    </source>
</evidence>
<dbReference type="GO" id="GO:0016763">
    <property type="term" value="F:pentosyltransferase activity"/>
    <property type="evidence" value="ECO:0007669"/>
    <property type="project" value="TreeGrafter"/>
</dbReference>
<reference evidence="10 11" key="2">
    <citation type="submission" date="2016-06" db="EMBL/GenBank/DDBJ databases">
        <title>Pedobacter psychrophilus sp. nov., isolated from Antarctic fragmentary rock.</title>
        <authorList>
            <person name="Svec P."/>
        </authorList>
    </citation>
    <scope>NUCLEOTIDE SEQUENCE [LARGE SCALE GENOMIC DNA]</scope>
    <source>
        <strain evidence="10 11">CCM 8644</strain>
    </source>
</reference>
<keyword evidence="5 8" id="KW-0812">Transmembrane</keyword>
<feature type="transmembrane region" description="Helical" evidence="8">
    <location>
        <begin position="193"/>
        <end position="212"/>
    </location>
</feature>
<feature type="transmembrane region" description="Helical" evidence="8">
    <location>
        <begin position="291"/>
        <end position="308"/>
    </location>
</feature>
<keyword evidence="2" id="KW-1003">Cell membrane</keyword>
<keyword evidence="7 8" id="KW-0472">Membrane</keyword>
<dbReference type="Pfam" id="PF13231">
    <property type="entry name" value="PMT_2"/>
    <property type="match status" value="1"/>
</dbReference>
<feature type="transmembrane region" description="Helical" evidence="8">
    <location>
        <begin position="151"/>
        <end position="181"/>
    </location>
</feature>
<dbReference type="InterPro" id="IPR038731">
    <property type="entry name" value="RgtA/B/C-like"/>
</dbReference>
<keyword evidence="4" id="KW-0808">Transferase</keyword>
<keyword evidence="3" id="KW-0328">Glycosyltransferase</keyword>
<feature type="transmembrane region" description="Helical" evidence="8">
    <location>
        <begin position="102"/>
        <end position="122"/>
    </location>
</feature>
<dbReference type="AlphaFoldDB" id="A0A179DMA4"/>
<evidence type="ECO:0000256" key="4">
    <source>
        <dbReference type="ARBA" id="ARBA00022679"/>
    </source>
</evidence>
<dbReference type="Proteomes" id="UP000078459">
    <property type="component" value="Unassembled WGS sequence"/>
</dbReference>
<organism evidence="10 11">
    <name type="scientific">Pedobacter psychrophilus</name>
    <dbReference type="NCBI Taxonomy" id="1826909"/>
    <lineage>
        <taxon>Bacteria</taxon>
        <taxon>Pseudomonadati</taxon>
        <taxon>Bacteroidota</taxon>
        <taxon>Sphingobacteriia</taxon>
        <taxon>Sphingobacteriales</taxon>
        <taxon>Sphingobacteriaceae</taxon>
        <taxon>Pedobacter</taxon>
    </lineage>
</organism>
<name>A0A179DMA4_9SPHI</name>
<feature type="transmembrane region" description="Helical" evidence="8">
    <location>
        <begin position="129"/>
        <end position="145"/>
    </location>
</feature>
<evidence type="ECO:0000256" key="8">
    <source>
        <dbReference type="SAM" id="Phobius"/>
    </source>
</evidence>
<evidence type="ECO:0000313" key="10">
    <source>
        <dbReference type="EMBL" id="OAQ41573.1"/>
    </source>
</evidence>
<dbReference type="OrthoDB" id="9813729at2"/>
<feature type="transmembrane region" description="Helical" evidence="8">
    <location>
        <begin position="6"/>
        <end position="26"/>
    </location>
</feature>
<dbReference type="EMBL" id="LWHJ01000011">
    <property type="protein sequence ID" value="OAQ41573.1"/>
    <property type="molecule type" value="Genomic_DNA"/>
</dbReference>
<proteinExistence type="predicted"/>
<feature type="domain" description="Glycosyltransferase RgtA/B/C/D-like" evidence="9">
    <location>
        <begin position="53"/>
        <end position="210"/>
    </location>
</feature>
<dbReference type="PANTHER" id="PTHR33908">
    <property type="entry name" value="MANNOSYLTRANSFERASE YKCB-RELATED"/>
    <property type="match status" value="1"/>
</dbReference>
<protein>
    <recommendedName>
        <fullName evidence="9">Glycosyltransferase RgtA/B/C/D-like domain-containing protein</fullName>
    </recommendedName>
</protein>
<evidence type="ECO:0000259" key="9">
    <source>
        <dbReference type="Pfam" id="PF13231"/>
    </source>
</evidence>
<comment type="caution">
    <text evidence="10">The sequence shown here is derived from an EMBL/GenBank/DDBJ whole genome shotgun (WGS) entry which is preliminary data.</text>
</comment>
<dbReference type="STRING" id="1826909.A5893_00195"/>
<feature type="transmembrane region" description="Helical" evidence="8">
    <location>
        <begin position="320"/>
        <end position="340"/>
    </location>
</feature>
<evidence type="ECO:0000256" key="2">
    <source>
        <dbReference type="ARBA" id="ARBA00022475"/>
    </source>
</evidence>
<evidence type="ECO:0000313" key="11">
    <source>
        <dbReference type="Proteomes" id="UP000078459"/>
    </source>
</evidence>
<dbReference type="PANTHER" id="PTHR33908:SF11">
    <property type="entry name" value="MEMBRANE PROTEIN"/>
    <property type="match status" value="1"/>
</dbReference>
<feature type="transmembrane region" description="Helical" evidence="8">
    <location>
        <begin position="72"/>
        <end position="90"/>
    </location>
</feature>
<keyword evidence="6 8" id="KW-1133">Transmembrane helix</keyword>
<accession>A0A179DMA4</accession>
<sequence>MNNNKFPWFILLGFILLKFILQYFAVSPVYELHRDEFLHLDQANHLQWGYPSVPPFSSWQALIIKWLGNGIFWVRFFPALAGALTIWVVWETVKLLEGTLYAAIIACCCLLFSALLRLNILFQPNSFDIFFYTFIFFFIIRYIRTDKSINLYFLGLSIGFGILNKYNVGFLLIGLLIALPFTQQKKLFLKRDFWLAMLLALLLISPNIWWQFQNGLPVIWHMKTLEKTQLINVSRVDFLLEQLKFFFGALPFWLGGLLAILFYKPFKRYRIIAFAYLLTILLFVYLHGKGYYAIGLYPILFAFGAVYLDRTLSTKRTAWIKPVLIVANILLIVVFAQNLLPISSPAEIVAHKNVGEKLGAHRWEDGKEHPLPQDFADMLGWKEMASKADAAFSKIPVQERKNTLVICDNYGQTGAINYYSKKIKNAVSFSLDYIPWFPEIKNTQHVIRISEQPNHDYDTNFKNTLKIGEVENQYAREKGTVIYLLSYPDQFILQKLKYRLKADVE</sequence>
<dbReference type="InterPro" id="IPR050297">
    <property type="entry name" value="LipidA_mod_glycosyltrf_83"/>
</dbReference>
<evidence type="ECO:0000256" key="6">
    <source>
        <dbReference type="ARBA" id="ARBA00022989"/>
    </source>
</evidence>
<feature type="transmembrane region" description="Helical" evidence="8">
    <location>
        <begin position="245"/>
        <end position="262"/>
    </location>
</feature>
<evidence type="ECO:0000256" key="1">
    <source>
        <dbReference type="ARBA" id="ARBA00004651"/>
    </source>
</evidence>
<evidence type="ECO:0000256" key="7">
    <source>
        <dbReference type="ARBA" id="ARBA00023136"/>
    </source>
</evidence>
<gene>
    <name evidence="10" type="ORF">A5893_00195</name>
</gene>
<evidence type="ECO:0000256" key="3">
    <source>
        <dbReference type="ARBA" id="ARBA00022676"/>
    </source>
</evidence>